<feature type="compositionally biased region" description="Acidic residues" evidence="6">
    <location>
        <begin position="16"/>
        <end position="28"/>
    </location>
</feature>
<evidence type="ECO:0000256" key="3">
    <source>
        <dbReference type="ARBA" id="ARBA00023125"/>
    </source>
</evidence>
<dbReference type="InterPro" id="IPR017887">
    <property type="entry name" value="TF_TCP_subgr"/>
</dbReference>
<dbReference type="EMBL" id="SDRB02006323">
    <property type="protein sequence ID" value="THG12832.1"/>
    <property type="molecule type" value="Genomic_DNA"/>
</dbReference>
<organism evidence="8 9">
    <name type="scientific">Camellia sinensis var. sinensis</name>
    <name type="common">China tea</name>
    <dbReference type="NCBI Taxonomy" id="542762"/>
    <lineage>
        <taxon>Eukaryota</taxon>
        <taxon>Viridiplantae</taxon>
        <taxon>Streptophyta</taxon>
        <taxon>Embryophyta</taxon>
        <taxon>Tracheophyta</taxon>
        <taxon>Spermatophyta</taxon>
        <taxon>Magnoliopsida</taxon>
        <taxon>eudicotyledons</taxon>
        <taxon>Gunneridae</taxon>
        <taxon>Pentapetalae</taxon>
        <taxon>asterids</taxon>
        <taxon>Ericales</taxon>
        <taxon>Theaceae</taxon>
        <taxon>Camellia</taxon>
    </lineage>
</organism>
<feature type="region of interest" description="Disordered" evidence="6">
    <location>
        <begin position="1"/>
        <end position="31"/>
    </location>
</feature>
<comment type="caution">
    <text evidence="8">The sequence shown here is derived from an EMBL/GenBank/DDBJ whole genome shotgun (WGS) entry which is preliminary data.</text>
</comment>
<dbReference type="Pfam" id="PF03634">
    <property type="entry name" value="TCP"/>
    <property type="match status" value="1"/>
</dbReference>
<feature type="region of interest" description="Disordered" evidence="6">
    <location>
        <begin position="208"/>
        <end position="249"/>
    </location>
</feature>
<dbReference type="GO" id="GO:0005634">
    <property type="term" value="C:nucleus"/>
    <property type="evidence" value="ECO:0007669"/>
    <property type="project" value="UniProtKB-SubCell"/>
</dbReference>
<keyword evidence="4" id="KW-0804">Transcription</keyword>
<comment type="subcellular location">
    <subcellularLocation>
        <location evidence="1">Nucleus</location>
    </subcellularLocation>
</comment>
<evidence type="ECO:0000313" key="8">
    <source>
        <dbReference type="EMBL" id="THG12832.1"/>
    </source>
</evidence>
<feature type="region of interest" description="Disordered" evidence="6">
    <location>
        <begin position="385"/>
        <end position="407"/>
    </location>
</feature>
<accession>A0A4S4E9N1</accession>
<dbReference type="PROSITE" id="PS51369">
    <property type="entry name" value="TCP"/>
    <property type="match status" value="1"/>
</dbReference>
<evidence type="ECO:0000256" key="4">
    <source>
        <dbReference type="ARBA" id="ARBA00023163"/>
    </source>
</evidence>
<evidence type="ECO:0000256" key="2">
    <source>
        <dbReference type="ARBA" id="ARBA00023015"/>
    </source>
</evidence>
<gene>
    <name evidence="8" type="ORF">TEA_016162</name>
</gene>
<evidence type="ECO:0000256" key="1">
    <source>
        <dbReference type="ARBA" id="ARBA00004123"/>
    </source>
</evidence>
<dbReference type="PANTHER" id="PTHR31072:SF276">
    <property type="entry name" value="SAP DOMAIN-CONTAINING PROTEIN"/>
    <property type="match status" value="1"/>
</dbReference>
<evidence type="ECO:0000256" key="6">
    <source>
        <dbReference type="SAM" id="MobiDB-lite"/>
    </source>
</evidence>
<dbReference type="PANTHER" id="PTHR31072">
    <property type="entry name" value="TRANSCRIPTION FACTOR TCP4-RELATED"/>
    <property type="match status" value="1"/>
</dbReference>
<evidence type="ECO:0000259" key="7">
    <source>
        <dbReference type="PROSITE" id="PS51369"/>
    </source>
</evidence>
<reference evidence="8 9" key="1">
    <citation type="journal article" date="2018" name="Proc. Natl. Acad. Sci. U.S.A.">
        <title>Draft genome sequence of Camellia sinensis var. sinensis provides insights into the evolution of the tea genome and tea quality.</title>
        <authorList>
            <person name="Wei C."/>
            <person name="Yang H."/>
            <person name="Wang S."/>
            <person name="Zhao J."/>
            <person name="Liu C."/>
            <person name="Gao L."/>
            <person name="Xia E."/>
            <person name="Lu Y."/>
            <person name="Tai Y."/>
            <person name="She G."/>
            <person name="Sun J."/>
            <person name="Cao H."/>
            <person name="Tong W."/>
            <person name="Gao Q."/>
            <person name="Li Y."/>
            <person name="Deng W."/>
            <person name="Jiang X."/>
            <person name="Wang W."/>
            <person name="Chen Q."/>
            <person name="Zhang S."/>
            <person name="Li H."/>
            <person name="Wu J."/>
            <person name="Wang P."/>
            <person name="Li P."/>
            <person name="Shi C."/>
            <person name="Zheng F."/>
            <person name="Jian J."/>
            <person name="Huang B."/>
            <person name="Shan D."/>
            <person name="Shi M."/>
            <person name="Fang C."/>
            <person name="Yue Y."/>
            <person name="Li F."/>
            <person name="Li D."/>
            <person name="Wei S."/>
            <person name="Han B."/>
            <person name="Jiang C."/>
            <person name="Yin Y."/>
            <person name="Xia T."/>
            <person name="Zhang Z."/>
            <person name="Bennetzen J.L."/>
            <person name="Zhao S."/>
            <person name="Wan X."/>
        </authorList>
    </citation>
    <scope>NUCLEOTIDE SEQUENCE [LARGE SCALE GENOMIC DNA]</scope>
    <source>
        <strain evidence="9">cv. Shuchazao</strain>
        <tissue evidence="8">Leaf</tissue>
    </source>
</reference>
<dbReference type="GO" id="GO:0043565">
    <property type="term" value="F:sequence-specific DNA binding"/>
    <property type="evidence" value="ECO:0007669"/>
    <property type="project" value="TreeGrafter"/>
</dbReference>
<evidence type="ECO:0000256" key="5">
    <source>
        <dbReference type="ARBA" id="ARBA00023242"/>
    </source>
</evidence>
<feature type="domain" description="TCP" evidence="7">
    <location>
        <begin position="233"/>
        <end position="291"/>
    </location>
</feature>
<evidence type="ECO:0000313" key="9">
    <source>
        <dbReference type="Proteomes" id="UP000306102"/>
    </source>
</evidence>
<dbReference type="InterPro" id="IPR005333">
    <property type="entry name" value="Transcription_factor_TCP"/>
</dbReference>
<keyword evidence="9" id="KW-1185">Reference proteome</keyword>
<proteinExistence type="predicted"/>
<protein>
    <recommendedName>
        <fullName evidence="7">TCP domain-containing protein</fullName>
    </recommendedName>
</protein>
<name>A0A4S4E9N1_CAMSN</name>
<sequence length="544" mass="60323">MARRRRQGENERFEEGVEGEVEIPDPEDNVVTHPVETPILSELMVEQTSTSGQEPYVHITGRNQGIGPSTVPFTQPANPWDGLVNAMGQQLMNTMESNQNHERPSPQSWYEPISRPIAGQNASVLNNEATQVGGSGQIQETGIRMVTNPMFEAIPGTRGSSEFQSVTVADDEQEAAASETLGKANHTKRCNNSENWKRKIRNDLNLKKKKNKNSGGGEIVQVQGGHILRSTGRKDRHSKVVTSKGPRDRRVRLSAHTAIQFYDVQDRLGYDRPSKAVDWLMKKAKNAIDKLSEIPPWNPIDSTTVMPPPPPPPPPNVDPNAEIMESSSCGYGFHHLPQSMDTQSIAIADDADTMKSFFPVSSSETSSMNFQGYPHEDLCLSLHSLQDPSSSHHHTTADSTDHHHHHHQTLFPVGFEANYSRLVSWNGGGNGENREGYMFSSSQAMSMPFQPPQPFFCQSSVLSSQRGPLQSSFLPTVHAPWNEDHPIHSNLHHNTRQPIQQSSISTTQFASSHEALLQFHNEEEHHGLVLSNKPSSSASPNSHR</sequence>
<dbReference type="Proteomes" id="UP000306102">
    <property type="component" value="Unassembled WGS sequence"/>
</dbReference>
<dbReference type="AlphaFoldDB" id="A0A4S4E9N1"/>
<keyword evidence="3" id="KW-0238">DNA-binding</keyword>
<dbReference type="GO" id="GO:0003700">
    <property type="term" value="F:DNA-binding transcription factor activity"/>
    <property type="evidence" value="ECO:0007669"/>
    <property type="project" value="InterPro"/>
</dbReference>
<keyword evidence="5" id="KW-0539">Nucleus</keyword>
<keyword evidence="2" id="KW-0805">Transcription regulation</keyword>